<keyword evidence="5" id="KW-0067">ATP-binding</keyword>
<keyword evidence="1" id="KW-0723">Serine/threonine-protein kinase</keyword>
<organism evidence="7">
    <name type="scientific">Apis cerana</name>
    <name type="common">Indian honeybee</name>
    <dbReference type="NCBI Taxonomy" id="7461"/>
    <lineage>
        <taxon>Eukaryota</taxon>
        <taxon>Metazoa</taxon>
        <taxon>Ecdysozoa</taxon>
        <taxon>Arthropoda</taxon>
        <taxon>Hexapoda</taxon>
        <taxon>Insecta</taxon>
        <taxon>Pterygota</taxon>
        <taxon>Neoptera</taxon>
        <taxon>Endopterygota</taxon>
        <taxon>Hymenoptera</taxon>
        <taxon>Apocrita</taxon>
        <taxon>Aculeata</taxon>
        <taxon>Apoidea</taxon>
        <taxon>Anthophila</taxon>
        <taxon>Apidae</taxon>
        <taxon>Apis</taxon>
    </lineage>
</organism>
<evidence type="ECO:0000256" key="1">
    <source>
        <dbReference type="ARBA" id="ARBA00022527"/>
    </source>
</evidence>
<proteinExistence type="evidence at transcript level"/>
<protein>
    <submittedName>
        <fullName evidence="7">Mitogen-activated protein kinase kinase kinase 15</fullName>
    </submittedName>
</protein>
<keyword evidence="3" id="KW-0547">Nucleotide-binding</keyword>
<dbReference type="InterPro" id="IPR025136">
    <property type="entry name" value="MAP3K_TRAF-bd"/>
</dbReference>
<evidence type="ECO:0000256" key="3">
    <source>
        <dbReference type="ARBA" id="ARBA00022741"/>
    </source>
</evidence>
<dbReference type="GO" id="GO:0005524">
    <property type="term" value="F:ATP binding"/>
    <property type="evidence" value="ECO:0007669"/>
    <property type="project" value="UniProtKB-KW"/>
</dbReference>
<evidence type="ECO:0000256" key="5">
    <source>
        <dbReference type="ARBA" id="ARBA00022840"/>
    </source>
</evidence>
<name>V9IIY4_APICE</name>
<evidence type="ECO:0000259" key="6">
    <source>
        <dbReference type="Pfam" id="PF13281"/>
    </source>
</evidence>
<evidence type="ECO:0000256" key="4">
    <source>
        <dbReference type="ARBA" id="ARBA00022777"/>
    </source>
</evidence>
<evidence type="ECO:0000256" key="2">
    <source>
        <dbReference type="ARBA" id="ARBA00022679"/>
    </source>
</evidence>
<evidence type="ECO:0000313" key="7">
    <source>
        <dbReference type="EMBL" id="AEY61063.1"/>
    </source>
</evidence>
<reference evidence="7" key="1">
    <citation type="submission" date="2011-11" db="EMBL/GenBank/DDBJ databases">
        <title>Decoding the brain transcriptome of the Eastern honeybee (Apis cerana) based on pyrosequencing.</title>
        <authorList>
            <person name="Sun L."/>
            <person name="Zheng H."/>
            <person name="Wang Y."/>
            <person name="Xie X."/>
            <person name="Zhu Y."/>
            <person name="Gu W."/>
            <person name="Wang S."/>
        </authorList>
    </citation>
    <scope>NUCLEOTIDE SEQUENCE</scope>
    <source>
        <tissue evidence="7">Brain</tissue>
    </source>
</reference>
<keyword evidence="2" id="KW-0808">Transferase</keyword>
<dbReference type="GO" id="GO:0004674">
    <property type="term" value="F:protein serine/threonine kinase activity"/>
    <property type="evidence" value="ECO:0007669"/>
    <property type="project" value="UniProtKB-KW"/>
</dbReference>
<accession>V9IIY4</accession>
<keyword evidence="4 7" id="KW-0418">Kinase</keyword>
<dbReference type="PANTHER" id="PTHR11584:SF394">
    <property type="entry name" value="APOPTOTIC SIGNAL-REGULATING KINASE 1, ISOFORM C"/>
    <property type="match status" value="1"/>
</dbReference>
<dbReference type="Pfam" id="PF13281">
    <property type="entry name" value="MAP3K_TRAF_bd"/>
    <property type="match status" value="1"/>
</dbReference>
<dbReference type="EMBL" id="JR049752">
    <property type="protein sequence ID" value="AEY61063.1"/>
    <property type="molecule type" value="mRNA"/>
</dbReference>
<dbReference type="AlphaFoldDB" id="V9IIY4"/>
<sequence length="208" mass="23865">MYLTTFYNADVAVVDLSIQLQQSALFYHLGVRESFGMKENILLHNDIDTETTIRIKLSCGNYTFVSYRVVECGSCVATNPATTRITGEEVIDPKQHLTLKLKKLFQDVEVQSKAHMKEKFLADLRKARETYSGEELSKALNNMRKRLDDPNVLSGEVVLNVLISFREIQDYDAMVQLVDDLRTIPTHKNYINTPAIRNLYAFALNRRK</sequence>
<dbReference type="PANTHER" id="PTHR11584">
    <property type="entry name" value="SERINE/THREONINE PROTEIN KINASE"/>
    <property type="match status" value="1"/>
</dbReference>
<feature type="domain" description="MAP3K TRAFs-binding" evidence="6">
    <location>
        <begin position="25"/>
        <end position="208"/>
    </location>
</feature>
<gene>
    <name evidence="7" type="ORF">ACCB10973</name>
</gene>